<feature type="compositionally biased region" description="Low complexity" evidence="1">
    <location>
        <begin position="264"/>
        <end position="275"/>
    </location>
</feature>
<evidence type="ECO:0000313" key="3">
    <source>
        <dbReference type="Proteomes" id="UP000078542"/>
    </source>
</evidence>
<reference evidence="2 3" key="1">
    <citation type="submission" date="2016-03" db="EMBL/GenBank/DDBJ databases">
        <title>Cyphomyrmex costatus WGS genome.</title>
        <authorList>
            <person name="Nygaard S."/>
            <person name="Hu H."/>
            <person name="Boomsma J."/>
            <person name="Zhang G."/>
        </authorList>
    </citation>
    <scope>NUCLEOTIDE SEQUENCE [LARGE SCALE GENOMIC DNA]</scope>
    <source>
        <strain evidence="2">MS0001</strain>
        <tissue evidence="2">Whole body</tissue>
    </source>
</reference>
<name>A0A195CJS5_9HYME</name>
<evidence type="ECO:0000313" key="2">
    <source>
        <dbReference type="EMBL" id="KYN00324.1"/>
    </source>
</evidence>
<protein>
    <submittedName>
        <fullName evidence="2">Uncharacterized protein</fullName>
    </submittedName>
</protein>
<feature type="non-terminal residue" evidence="2">
    <location>
        <position position="1"/>
    </location>
</feature>
<keyword evidence="3" id="KW-1185">Reference proteome</keyword>
<dbReference type="EMBL" id="KQ977721">
    <property type="protein sequence ID" value="KYN00324.1"/>
    <property type="molecule type" value="Genomic_DNA"/>
</dbReference>
<organism evidence="2 3">
    <name type="scientific">Cyphomyrmex costatus</name>
    <dbReference type="NCBI Taxonomy" id="456900"/>
    <lineage>
        <taxon>Eukaryota</taxon>
        <taxon>Metazoa</taxon>
        <taxon>Ecdysozoa</taxon>
        <taxon>Arthropoda</taxon>
        <taxon>Hexapoda</taxon>
        <taxon>Insecta</taxon>
        <taxon>Pterygota</taxon>
        <taxon>Neoptera</taxon>
        <taxon>Endopterygota</taxon>
        <taxon>Hymenoptera</taxon>
        <taxon>Apocrita</taxon>
        <taxon>Aculeata</taxon>
        <taxon>Formicoidea</taxon>
        <taxon>Formicidae</taxon>
        <taxon>Myrmicinae</taxon>
        <taxon>Cyphomyrmex</taxon>
    </lineage>
</organism>
<proteinExistence type="predicted"/>
<feature type="compositionally biased region" description="Basic residues" evidence="1">
    <location>
        <begin position="252"/>
        <end position="261"/>
    </location>
</feature>
<dbReference type="Proteomes" id="UP000078542">
    <property type="component" value="Unassembled WGS sequence"/>
</dbReference>
<feature type="compositionally biased region" description="Acidic residues" evidence="1">
    <location>
        <begin position="53"/>
        <end position="69"/>
    </location>
</feature>
<feature type="compositionally biased region" description="Basic and acidic residues" evidence="1">
    <location>
        <begin position="70"/>
        <end position="84"/>
    </location>
</feature>
<feature type="region of interest" description="Disordered" evidence="1">
    <location>
        <begin position="126"/>
        <end position="218"/>
    </location>
</feature>
<evidence type="ECO:0000256" key="1">
    <source>
        <dbReference type="SAM" id="MobiDB-lite"/>
    </source>
</evidence>
<accession>A0A195CJS5</accession>
<feature type="compositionally biased region" description="Basic and acidic residues" evidence="1">
    <location>
        <begin position="37"/>
        <end position="52"/>
    </location>
</feature>
<feature type="region of interest" description="Disordered" evidence="1">
    <location>
        <begin position="252"/>
        <end position="286"/>
    </location>
</feature>
<feature type="region of interest" description="Disordered" evidence="1">
    <location>
        <begin position="1"/>
        <end position="20"/>
    </location>
</feature>
<feature type="compositionally biased region" description="Basic and acidic residues" evidence="1">
    <location>
        <begin position="126"/>
        <end position="141"/>
    </location>
</feature>
<feature type="compositionally biased region" description="Basic residues" evidence="1">
    <location>
        <begin position="142"/>
        <end position="158"/>
    </location>
</feature>
<feature type="compositionally biased region" description="Basic and acidic residues" evidence="1">
    <location>
        <begin position="159"/>
        <end position="188"/>
    </location>
</feature>
<sequence length="286" mass="32815">SSSMIDEGKNGKGGEGGEAAEVVSVYSRIYAVMEAPLTREEQGEEENAKERKEEEEEEDDNEEGDEREDEDRREKSHEGGRENRCSCQSQDTIVDRGPVRRGENKVTSSVYVYACMCFYIRDEGGRGGYKEGTERKQERERGTRRRRRCGKEKRHGGRRERERERERESEIITERQSGERPRVRARDRDKRRRERRERGQPPLLPRVVTPNAGDISTNQITPRAPPFIIILLVFPLLHPHWMTFPGPYRGTKKAPAPRRGLHASSRGLGSSGTLLVPTLVQQRPPP</sequence>
<dbReference type="AlphaFoldDB" id="A0A195CJS5"/>
<feature type="region of interest" description="Disordered" evidence="1">
    <location>
        <begin position="34"/>
        <end position="100"/>
    </location>
</feature>
<gene>
    <name evidence="2" type="ORF">ALC62_08814</name>
</gene>
<feature type="compositionally biased region" description="Basic and acidic residues" evidence="1">
    <location>
        <begin position="1"/>
        <end position="12"/>
    </location>
</feature>